<dbReference type="PIRSF" id="PIRSF028983">
    <property type="entry name" value="BCP1"/>
    <property type="match status" value="1"/>
</dbReference>
<dbReference type="InterPro" id="IPR025602">
    <property type="entry name" value="BCP1_family"/>
</dbReference>
<dbReference type="PANTHER" id="PTHR13261">
    <property type="entry name" value="BRCA2 AND CDKN1A INTERACTING PROTEIN"/>
    <property type="match status" value="1"/>
</dbReference>
<dbReference type="PANTHER" id="PTHR13261:SF0">
    <property type="entry name" value="BRCA2 AND CDKN1A-INTERACTING PROTEIN"/>
    <property type="match status" value="1"/>
</dbReference>
<keyword evidence="2" id="KW-0653">Protein transport</keyword>
<feature type="region of interest" description="Disordered" evidence="3">
    <location>
        <begin position="1"/>
        <end position="78"/>
    </location>
</feature>
<evidence type="ECO:0000256" key="1">
    <source>
        <dbReference type="ARBA" id="ARBA00006781"/>
    </source>
</evidence>
<keyword evidence="2" id="KW-0813">Transport</keyword>
<keyword evidence="2" id="KW-0539">Nucleus</keyword>
<name>A0A9W8LVG5_9FUNG</name>
<feature type="compositionally biased region" description="Basic and acidic residues" evidence="3">
    <location>
        <begin position="33"/>
        <end position="48"/>
    </location>
</feature>
<keyword evidence="5" id="KW-1185">Reference proteome</keyword>
<dbReference type="Pfam" id="PF13862">
    <property type="entry name" value="BCCIP"/>
    <property type="match status" value="1"/>
</dbReference>
<proteinExistence type="inferred from homology"/>
<protein>
    <recommendedName>
        <fullName evidence="2">Protein BCP1</fullName>
    </recommendedName>
</protein>
<evidence type="ECO:0000313" key="4">
    <source>
        <dbReference type="EMBL" id="KAJ2805704.1"/>
    </source>
</evidence>
<accession>A0A9W8LVG5</accession>
<evidence type="ECO:0000313" key="5">
    <source>
        <dbReference type="Proteomes" id="UP001140094"/>
    </source>
</evidence>
<organism evidence="4 5">
    <name type="scientific">Coemansia guatemalensis</name>
    <dbReference type="NCBI Taxonomy" id="2761395"/>
    <lineage>
        <taxon>Eukaryota</taxon>
        <taxon>Fungi</taxon>
        <taxon>Fungi incertae sedis</taxon>
        <taxon>Zoopagomycota</taxon>
        <taxon>Kickxellomycotina</taxon>
        <taxon>Kickxellomycetes</taxon>
        <taxon>Kickxellales</taxon>
        <taxon>Kickxellaceae</taxon>
        <taxon>Coemansia</taxon>
    </lineage>
</organism>
<comment type="similarity">
    <text evidence="1 2">Belongs to the BCP1 family.</text>
</comment>
<gene>
    <name evidence="4" type="primary">BCP1</name>
    <name evidence="4" type="ORF">H4R20_001979</name>
</gene>
<dbReference type="OrthoDB" id="27543at2759"/>
<comment type="caution">
    <text evidence="4">The sequence shown here is derived from an EMBL/GenBank/DDBJ whole genome shotgun (WGS) entry which is preliminary data.</text>
</comment>
<dbReference type="GO" id="GO:0015031">
    <property type="term" value="P:protein transport"/>
    <property type="evidence" value="ECO:0007669"/>
    <property type="project" value="UniProtKB-KW"/>
</dbReference>
<evidence type="ECO:0000256" key="3">
    <source>
        <dbReference type="SAM" id="MobiDB-lite"/>
    </source>
</evidence>
<dbReference type="EMBL" id="JANBUO010000264">
    <property type="protein sequence ID" value="KAJ2805704.1"/>
    <property type="molecule type" value="Genomic_DNA"/>
</dbReference>
<sequence>MGLKRPHDDDEGVELETPQRLSKGDQEKEEAGDEHGRTSDDEHDRSSDNDTGSSEASDNDTDSDGAGSDGGTSDSNSELGMVNIDFEFFDPSPEDFHAMKHMLVSAFGDDAEEFNVSELVELILEQNAIGSTVKVEEGGDPYGFMTVVDMRAHSGKTVVKQIRKYLEKKADGQKMGGRLREMLDGHTGLLINERVINMPPQVVAPMLRMLAEETQRATEAGEPFDFEYYLLLAPMYREVSEEENPRRTEAMAAFAHAEDEFVEEFACFKFDYRFSRSQRVADARNSFADSGLAPSRRCLVIPRANFASLIKRLEEVLAP</sequence>
<dbReference type="GO" id="GO:0005634">
    <property type="term" value="C:nucleus"/>
    <property type="evidence" value="ECO:0007669"/>
    <property type="project" value="UniProtKB-SubCell"/>
</dbReference>
<comment type="subcellular location">
    <subcellularLocation>
        <location evidence="2">Nucleus</location>
    </subcellularLocation>
</comment>
<dbReference type="Proteomes" id="UP001140094">
    <property type="component" value="Unassembled WGS sequence"/>
</dbReference>
<dbReference type="AlphaFoldDB" id="A0A9W8LVG5"/>
<reference evidence="4" key="1">
    <citation type="submission" date="2022-07" db="EMBL/GenBank/DDBJ databases">
        <title>Phylogenomic reconstructions and comparative analyses of Kickxellomycotina fungi.</title>
        <authorList>
            <person name="Reynolds N.K."/>
            <person name="Stajich J.E."/>
            <person name="Barry K."/>
            <person name="Grigoriev I.V."/>
            <person name="Crous P."/>
            <person name="Smith M.E."/>
        </authorList>
    </citation>
    <scope>NUCLEOTIDE SEQUENCE</scope>
    <source>
        <strain evidence="4">NRRL 1565</strain>
    </source>
</reference>
<evidence type="ECO:0000256" key="2">
    <source>
        <dbReference type="PIRNR" id="PIRNR028983"/>
    </source>
</evidence>
<comment type="function">
    <text evidence="2">Involved in nuclear export, actin cytoskeleton organization and vesicular transport.</text>
</comment>